<accession>A0ABS8TAG5</accession>
<comment type="caution">
    <text evidence="1">The sequence shown here is derived from an EMBL/GenBank/DDBJ whole genome shotgun (WGS) entry which is preliminary data.</text>
</comment>
<organism evidence="1 2">
    <name type="scientific">Datura stramonium</name>
    <name type="common">Jimsonweed</name>
    <name type="synonym">Common thornapple</name>
    <dbReference type="NCBI Taxonomy" id="4076"/>
    <lineage>
        <taxon>Eukaryota</taxon>
        <taxon>Viridiplantae</taxon>
        <taxon>Streptophyta</taxon>
        <taxon>Embryophyta</taxon>
        <taxon>Tracheophyta</taxon>
        <taxon>Spermatophyta</taxon>
        <taxon>Magnoliopsida</taxon>
        <taxon>eudicotyledons</taxon>
        <taxon>Gunneridae</taxon>
        <taxon>Pentapetalae</taxon>
        <taxon>asterids</taxon>
        <taxon>lamiids</taxon>
        <taxon>Solanales</taxon>
        <taxon>Solanaceae</taxon>
        <taxon>Solanoideae</taxon>
        <taxon>Datureae</taxon>
        <taxon>Datura</taxon>
    </lineage>
</organism>
<keyword evidence="2" id="KW-1185">Reference proteome</keyword>
<dbReference type="Proteomes" id="UP000823775">
    <property type="component" value="Unassembled WGS sequence"/>
</dbReference>
<sequence length="79" mass="8974">DMSCITMYRISGKGHRRNIARRERSAQRPGQIAYRTAGRVAPSLEAMQLATPNLCSLSIAVAKLKEKGRNLWSFENHFR</sequence>
<dbReference type="EMBL" id="JACEIK010001326">
    <property type="protein sequence ID" value="MCD7468387.1"/>
    <property type="molecule type" value="Genomic_DNA"/>
</dbReference>
<evidence type="ECO:0000313" key="2">
    <source>
        <dbReference type="Proteomes" id="UP000823775"/>
    </source>
</evidence>
<proteinExistence type="predicted"/>
<gene>
    <name evidence="1" type="ORF">HAX54_006482</name>
</gene>
<reference evidence="1 2" key="1">
    <citation type="journal article" date="2021" name="BMC Genomics">
        <title>Datura genome reveals duplications of psychoactive alkaloid biosynthetic genes and high mutation rate following tissue culture.</title>
        <authorList>
            <person name="Rajewski A."/>
            <person name="Carter-House D."/>
            <person name="Stajich J."/>
            <person name="Litt A."/>
        </authorList>
    </citation>
    <scope>NUCLEOTIDE SEQUENCE [LARGE SCALE GENOMIC DNA]</scope>
    <source>
        <strain evidence="1">AR-01</strain>
    </source>
</reference>
<protein>
    <submittedName>
        <fullName evidence="1">Uncharacterized protein</fullName>
    </submittedName>
</protein>
<name>A0ABS8TAG5_DATST</name>
<evidence type="ECO:0000313" key="1">
    <source>
        <dbReference type="EMBL" id="MCD7468387.1"/>
    </source>
</evidence>
<feature type="non-terminal residue" evidence="1">
    <location>
        <position position="79"/>
    </location>
</feature>
<feature type="non-terminal residue" evidence="1">
    <location>
        <position position="1"/>
    </location>
</feature>